<organism evidence="2 3">
    <name type="scientific">Chrysophaeum taylorii</name>
    <dbReference type="NCBI Taxonomy" id="2483200"/>
    <lineage>
        <taxon>Eukaryota</taxon>
        <taxon>Sar</taxon>
        <taxon>Stramenopiles</taxon>
        <taxon>Ochrophyta</taxon>
        <taxon>Pelagophyceae</taxon>
        <taxon>Pelagomonadales</taxon>
        <taxon>Pelagomonadaceae</taxon>
        <taxon>Chrysophaeum</taxon>
    </lineage>
</organism>
<proteinExistence type="predicted"/>
<feature type="domain" description="LRAT" evidence="1">
    <location>
        <begin position="38"/>
        <end position="120"/>
    </location>
</feature>
<dbReference type="InterPro" id="IPR007053">
    <property type="entry name" value="LRAT_dom"/>
</dbReference>
<evidence type="ECO:0000313" key="2">
    <source>
        <dbReference type="EMBL" id="KAJ8598533.1"/>
    </source>
</evidence>
<evidence type="ECO:0000259" key="1">
    <source>
        <dbReference type="Pfam" id="PF04970"/>
    </source>
</evidence>
<comment type="caution">
    <text evidence="2">The sequence shown here is derived from an EMBL/GenBank/DDBJ whole genome shotgun (WGS) entry which is preliminary data.</text>
</comment>
<dbReference type="EMBL" id="JAQMWT010000671">
    <property type="protein sequence ID" value="KAJ8598533.1"/>
    <property type="molecule type" value="Genomic_DNA"/>
</dbReference>
<dbReference type="Proteomes" id="UP001230188">
    <property type="component" value="Unassembled WGS sequence"/>
</dbReference>
<dbReference type="PANTHER" id="PTHR46137">
    <property type="entry name" value="OS05G0310600 PROTEIN"/>
    <property type="match status" value="1"/>
</dbReference>
<dbReference type="PANTHER" id="PTHR46137:SF3">
    <property type="entry name" value="OS05G0310600 PROTEIN"/>
    <property type="match status" value="1"/>
</dbReference>
<dbReference type="Gene3D" id="3.90.1720.10">
    <property type="entry name" value="endopeptidase domain like (from Nostoc punctiforme)"/>
    <property type="match status" value="1"/>
</dbReference>
<reference evidence="2" key="1">
    <citation type="submission" date="2023-01" db="EMBL/GenBank/DDBJ databases">
        <title>Metagenome sequencing of chrysophaentin producing Chrysophaeum taylorii.</title>
        <authorList>
            <person name="Davison J."/>
            <person name="Bewley C."/>
        </authorList>
    </citation>
    <scope>NUCLEOTIDE SEQUENCE</scope>
    <source>
        <strain evidence="2">NIES-1699</strain>
    </source>
</reference>
<keyword evidence="3" id="KW-1185">Reference proteome</keyword>
<dbReference type="AlphaFoldDB" id="A0AAD7U5P1"/>
<sequence length="297" mass="32983">MDYSFGAQHHGIVVAVDDTRAGVRIIDFGVPDDVQDGTKPVRECGLEDFLPKKHQHLRRAQYNETFLYSSAKLVASYCDLPSKPDLVVQRARRLLMLERFEYDLLHQSCETVAFWCKTGKRYSGQAAKSVEVLGAAAGILVAAECGVLIGTAATGANGSCFQAALAWFRSTTLVIEAVVEDKCSPRGRQMSTITQPVEFERLHKVLCEIHPKAAEVKTPKQRLRSTNVDGSEAYRDYLLEIIDKSKVPSVLDGLNAYLEYFQATVIREELVFFLDDSHRQLSGAGCRPLLDPPSQQS</sequence>
<accession>A0AAD7U5P1</accession>
<evidence type="ECO:0000313" key="3">
    <source>
        <dbReference type="Proteomes" id="UP001230188"/>
    </source>
</evidence>
<dbReference type="Pfam" id="PF04970">
    <property type="entry name" value="LRAT"/>
    <property type="match status" value="1"/>
</dbReference>
<name>A0AAD7U5P1_9STRA</name>
<protein>
    <recommendedName>
        <fullName evidence="1">LRAT domain-containing protein</fullName>
    </recommendedName>
</protein>
<gene>
    <name evidence="2" type="ORF">CTAYLR_001334</name>
</gene>